<dbReference type="InterPro" id="IPR013520">
    <property type="entry name" value="Ribonucl_H"/>
</dbReference>
<dbReference type="SMART" id="SM00479">
    <property type="entry name" value="EXOIII"/>
    <property type="match status" value="1"/>
</dbReference>
<dbReference type="Proteomes" id="UP000000441">
    <property type="component" value="Plasmid pBc53"/>
</dbReference>
<dbReference type="GO" id="GO:0045004">
    <property type="term" value="P:DNA replication proofreading"/>
    <property type="evidence" value="ECO:0007669"/>
    <property type="project" value="TreeGrafter"/>
</dbReference>
<sequence>MIQYKKWPEVPETLATKTALAREGLKPGSDAVATVYQSSTRSHIQLYERAAAVPKRKLSDKQQQSLAMARKKAIENRTCKKCNDIVRRKSDLENGLCPWCIQEAAAIEHREDMKVIFLHIEKNKDNYIILDTETTGLGLGHEIVEIAAIDLYGNTLLNTFVTPTIPIPADSTKIHGITDDMVKDAPSWEETYMKLLTISQGKTILIYNAAFDIPKISYTCEVHNIAPKKLKSECIMELYAEYIDSQYWVPLSEAAGTITSHRAINDCKSVLIVLENIWNEIQHTLNQS</sequence>
<gene>
    <name evidence="3" type="ordered locus">BCQ_PT05</name>
</gene>
<evidence type="ECO:0000313" key="4">
    <source>
        <dbReference type="Proteomes" id="UP000000441"/>
    </source>
</evidence>
<dbReference type="InterPro" id="IPR012337">
    <property type="entry name" value="RNaseH-like_sf"/>
</dbReference>
<dbReference type="HOGENOM" id="CLU_1084399_0_0_9"/>
<dbReference type="PANTHER" id="PTHR30231:SF41">
    <property type="entry name" value="DNA POLYMERASE III SUBUNIT EPSILON"/>
    <property type="match status" value="1"/>
</dbReference>
<dbReference type="InterPro" id="IPR036397">
    <property type="entry name" value="RNaseH_sf"/>
</dbReference>
<evidence type="ECO:0000259" key="2">
    <source>
        <dbReference type="SMART" id="SM00479"/>
    </source>
</evidence>
<evidence type="ECO:0000313" key="3">
    <source>
        <dbReference type="EMBL" id="ACM15967.1"/>
    </source>
</evidence>
<dbReference type="GO" id="GO:0005829">
    <property type="term" value="C:cytosol"/>
    <property type="evidence" value="ECO:0007669"/>
    <property type="project" value="TreeGrafter"/>
</dbReference>
<dbReference type="Gene3D" id="3.30.420.10">
    <property type="entry name" value="Ribonuclease H-like superfamily/Ribonuclease H"/>
    <property type="match status" value="1"/>
</dbReference>
<dbReference type="AlphaFoldDB" id="B9J6H2"/>
<comment type="function">
    <text evidence="1">Involved in the transposition of the insertion sequence.</text>
</comment>
<dbReference type="EMBL" id="CP000229">
    <property type="protein sequence ID" value="ACM15967.1"/>
    <property type="molecule type" value="Genomic_DNA"/>
</dbReference>
<protein>
    <submittedName>
        <fullName evidence="3">Bacteriophage 186 Orf81-like protein</fullName>
    </submittedName>
</protein>
<dbReference type="GO" id="GO:0003676">
    <property type="term" value="F:nucleic acid binding"/>
    <property type="evidence" value="ECO:0007669"/>
    <property type="project" value="InterPro"/>
</dbReference>
<organism evidence="3 4">
    <name type="scientific">Bacillus cereus (strain Q1)</name>
    <dbReference type="NCBI Taxonomy" id="361100"/>
    <lineage>
        <taxon>Bacteria</taxon>
        <taxon>Bacillati</taxon>
        <taxon>Bacillota</taxon>
        <taxon>Bacilli</taxon>
        <taxon>Bacillales</taxon>
        <taxon>Bacillaceae</taxon>
        <taxon>Bacillus</taxon>
        <taxon>Bacillus cereus group</taxon>
    </lineage>
</organism>
<dbReference type="CDD" id="cd06127">
    <property type="entry name" value="DEDDh"/>
    <property type="match status" value="1"/>
</dbReference>
<dbReference type="Pfam" id="PF00929">
    <property type="entry name" value="RNase_T"/>
    <property type="match status" value="1"/>
</dbReference>
<dbReference type="KEGG" id="bcq:BCQ_PT05"/>
<dbReference type="GO" id="GO:0008408">
    <property type="term" value="F:3'-5' exonuclease activity"/>
    <property type="evidence" value="ECO:0007669"/>
    <property type="project" value="TreeGrafter"/>
</dbReference>
<proteinExistence type="predicted"/>
<reference evidence="3 4" key="1">
    <citation type="journal article" date="2009" name="J. Bacteriol.">
        <title>Complete genome sequence of the extremophilic Bacillus cereus strain Q1 with industrial applications.</title>
        <authorList>
            <person name="Xiong Z."/>
            <person name="Jiang Y."/>
            <person name="Qi D."/>
            <person name="Lu H."/>
            <person name="Yang F."/>
            <person name="Yang J."/>
            <person name="Chen L."/>
            <person name="Sun L."/>
            <person name="Xu X."/>
            <person name="Xue Y."/>
            <person name="Zhu Y."/>
            <person name="Jin Q."/>
        </authorList>
    </citation>
    <scope>NUCLEOTIDE SEQUENCE [LARGE SCALE GENOMIC DNA]</scope>
    <source>
        <strain evidence="3 4">Q1</strain>
        <plasmid evidence="3 4">pBc53</plasmid>
    </source>
</reference>
<feature type="domain" description="Exonuclease" evidence="2">
    <location>
        <begin position="126"/>
        <end position="283"/>
    </location>
</feature>
<name>B9J6H2_BACCQ</name>
<keyword evidence="3" id="KW-0614">Plasmid</keyword>
<dbReference type="PANTHER" id="PTHR30231">
    <property type="entry name" value="DNA POLYMERASE III SUBUNIT EPSILON"/>
    <property type="match status" value="1"/>
</dbReference>
<accession>B9J6H2</accession>
<evidence type="ECO:0000256" key="1">
    <source>
        <dbReference type="ARBA" id="ARBA00002286"/>
    </source>
</evidence>
<geneLocation type="plasmid" evidence="3 4">
    <name>pBc53</name>
</geneLocation>
<dbReference type="SUPFAM" id="SSF53098">
    <property type="entry name" value="Ribonuclease H-like"/>
    <property type="match status" value="1"/>
</dbReference>